<dbReference type="InterPro" id="IPR010987">
    <property type="entry name" value="Glutathione-S-Trfase_C-like"/>
</dbReference>
<dbReference type="InterPro" id="IPR034330">
    <property type="entry name" value="GST_Zeta_C"/>
</dbReference>
<dbReference type="Proteomes" id="UP000287447">
    <property type="component" value="Unassembled WGS sequence"/>
</dbReference>
<dbReference type="OrthoDB" id="509852at2"/>
<dbReference type="GO" id="GO:0006749">
    <property type="term" value="P:glutathione metabolic process"/>
    <property type="evidence" value="ECO:0007669"/>
    <property type="project" value="TreeGrafter"/>
</dbReference>
<evidence type="ECO:0000313" key="4">
    <source>
        <dbReference type="EMBL" id="RVU34121.1"/>
    </source>
</evidence>
<dbReference type="Gene3D" id="1.20.1050.10">
    <property type="match status" value="1"/>
</dbReference>
<dbReference type="Pfam" id="PF02798">
    <property type="entry name" value="GST_N"/>
    <property type="match status" value="1"/>
</dbReference>
<dbReference type="Gene3D" id="3.40.30.10">
    <property type="entry name" value="Glutaredoxin"/>
    <property type="match status" value="1"/>
</dbReference>
<dbReference type="AlphaFoldDB" id="A0A3S2Z6E8"/>
<feature type="domain" description="GST N-terminal" evidence="2">
    <location>
        <begin position="1"/>
        <end position="80"/>
    </location>
</feature>
<dbReference type="CDD" id="cd03191">
    <property type="entry name" value="GST_C_Zeta"/>
    <property type="match status" value="1"/>
</dbReference>
<dbReference type="SUPFAM" id="SSF47616">
    <property type="entry name" value="GST C-terminal domain-like"/>
    <property type="match status" value="1"/>
</dbReference>
<sequence>MQFYDYFRSSAAYRCRIALNLKGLEPERTFVNLRTGEVRSDWYTKINPQQLVPTLIDGDATLTQSLAIIEYLDEIHPEPAFMPKDPLGKARVRAISQTIACDIHPLNNLRILNYLTGELGQSEEAKNQWYVHWVTLGFTALEAQLAASADTGTYCHGDTVTMADICLVPQVFNARRFNTDMTPYPTIVRIDEALAQLPAVADAAPGKQPDAV</sequence>
<gene>
    <name evidence="4" type="primary">maiA</name>
    <name evidence="4" type="ORF">EOI86_23700</name>
</gene>
<dbReference type="RefSeq" id="WP_127768151.1">
    <property type="nucleotide sequence ID" value="NZ_SADE01000004.1"/>
</dbReference>
<dbReference type="CDD" id="cd03042">
    <property type="entry name" value="GST_N_Zeta"/>
    <property type="match status" value="1"/>
</dbReference>
<dbReference type="PROSITE" id="PS50405">
    <property type="entry name" value="GST_CTER"/>
    <property type="match status" value="1"/>
</dbReference>
<dbReference type="EMBL" id="SADE01000004">
    <property type="protein sequence ID" value="RVU34121.1"/>
    <property type="molecule type" value="Genomic_DNA"/>
</dbReference>
<dbReference type="SFLD" id="SFLDS00019">
    <property type="entry name" value="Glutathione_Transferase_(cytos"/>
    <property type="match status" value="1"/>
</dbReference>
<dbReference type="GO" id="GO:0016034">
    <property type="term" value="F:maleylacetoacetate isomerase activity"/>
    <property type="evidence" value="ECO:0007669"/>
    <property type="project" value="UniProtKB-EC"/>
</dbReference>
<dbReference type="PANTHER" id="PTHR42673">
    <property type="entry name" value="MALEYLACETOACETATE ISOMERASE"/>
    <property type="match status" value="1"/>
</dbReference>
<dbReference type="InterPro" id="IPR034333">
    <property type="entry name" value="GST_Zeta_N"/>
</dbReference>
<reference evidence="5" key="1">
    <citation type="submission" date="2019-01" db="EMBL/GenBank/DDBJ databases">
        <title>Gri0909 isolated from a small marine red alga.</title>
        <authorList>
            <person name="Kim J."/>
            <person name="Jeong S.E."/>
            <person name="Jeon C.O."/>
        </authorList>
    </citation>
    <scope>NUCLEOTIDE SEQUENCE [LARGE SCALE GENOMIC DNA]</scope>
    <source>
        <strain evidence="5">Gri0909</strain>
    </source>
</reference>
<dbReference type="GO" id="GO:0004364">
    <property type="term" value="F:glutathione transferase activity"/>
    <property type="evidence" value="ECO:0007669"/>
    <property type="project" value="TreeGrafter"/>
</dbReference>
<evidence type="ECO:0000259" key="2">
    <source>
        <dbReference type="PROSITE" id="PS50404"/>
    </source>
</evidence>
<dbReference type="EC" id="5.2.1.2" evidence="4"/>
<comment type="similarity">
    <text evidence="1">Belongs to the GST superfamily. Zeta family.</text>
</comment>
<dbReference type="SUPFAM" id="SSF52833">
    <property type="entry name" value="Thioredoxin-like"/>
    <property type="match status" value="1"/>
</dbReference>
<dbReference type="InterPro" id="IPR004045">
    <property type="entry name" value="Glutathione_S-Trfase_N"/>
</dbReference>
<organism evidence="4 5">
    <name type="scientific">Hwanghaeella grinnelliae</name>
    <dbReference type="NCBI Taxonomy" id="2500179"/>
    <lineage>
        <taxon>Bacteria</taxon>
        <taxon>Pseudomonadati</taxon>
        <taxon>Pseudomonadota</taxon>
        <taxon>Alphaproteobacteria</taxon>
        <taxon>Rhodospirillales</taxon>
        <taxon>Rhodospirillaceae</taxon>
        <taxon>Hwanghaeella</taxon>
    </lineage>
</organism>
<keyword evidence="5" id="KW-1185">Reference proteome</keyword>
<dbReference type="SFLD" id="SFLDG00358">
    <property type="entry name" value="Main_(cytGST)"/>
    <property type="match status" value="1"/>
</dbReference>
<accession>A0A3S2Z6E8</accession>
<comment type="caution">
    <text evidence="4">The sequence shown here is derived from an EMBL/GenBank/DDBJ whole genome shotgun (WGS) entry which is preliminary data.</text>
</comment>
<evidence type="ECO:0000259" key="3">
    <source>
        <dbReference type="PROSITE" id="PS50405"/>
    </source>
</evidence>
<dbReference type="GO" id="GO:0006559">
    <property type="term" value="P:L-phenylalanine catabolic process"/>
    <property type="evidence" value="ECO:0007669"/>
    <property type="project" value="TreeGrafter"/>
</dbReference>
<evidence type="ECO:0000313" key="5">
    <source>
        <dbReference type="Proteomes" id="UP000287447"/>
    </source>
</evidence>
<dbReference type="InterPro" id="IPR040079">
    <property type="entry name" value="Glutathione_S-Trfase"/>
</dbReference>
<dbReference type="FunFam" id="1.20.1050.10:FF:000017">
    <property type="entry name" value="Maleylacetoacetate isomerase"/>
    <property type="match status" value="1"/>
</dbReference>
<dbReference type="InterPro" id="IPR005955">
    <property type="entry name" value="GST_Zeta"/>
</dbReference>
<dbReference type="InterPro" id="IPR036249">
    <property type="entry name" value="Thioredoxin-like_sf"/>
</dbReference>
<keyword evidence="4" id="KW-0413">Isomerase</keyword>
<dbReference type="PROSITE" id="PS50404">
    <property type="entry name" value="GST_NTER"/>
    <property type="match status" value="1"/>
</dbReference>
<evidence type="ECO:0000256" key="1">
    <source>
        <dbReference type="ARBA" id="ARBA00010007"/>
    </source>
</evidence>
<dbReference type="GO" id="GO:0005737">
    <property type="term" value="C:cytoplasm"/>
    <property type="evidence" value="ECO:0007669"/>
    <property type="project" value="InterPro"/>
</dbReference>
<dbReference type="PANTHER" id="PTHR42673:SF21">
    <property type="entry name" value="GLUTATHIONE S-TRANSFERASE YFCF"/>
    <property type="match status" value="1"/>
</dbReference>
<proteinExistence type="inferred from homology"/>
<dbReference type="NCBIfam" id="TIGR01262">
    <property type="entry name" value="maiA"/>
    <property type="match status" value="1"/>
</dbReference>
<name>A0A3S2Z6E8_9PROT</name>
<feature type="domain" description="GST C-terminal" evidence="3">
    <location>
        <begin position="85"/>
        <end position="212"/>
    </location>
</feature>
<dbReference type="InterPro" id="IPR036282">
    <property type="entry name" value="Glutathione-S-Trfase_C_sf"/>
</dbReference>
<protein>
    <submittedName>
        <fullName evidence="4">Maleylacetoacetate isomerase</fullName>
        <ecNumber evidence="4">5.2.1.2</ecNumber>
    </submittedName>
</protein>